<dbReference type="NCBIfam" id="TIGR00281">
    <property type="entry name" value="SMC-Scp complex subunit ScpB"/>
    <property type="match status" value="1"/>
</dbReference>
<evidence type="ECO:0000256" key="2">
    <source>
        <dbReference type="ARBA" id="ARBA00022618"/>
    </source>
</evidence>
<dbReference type="InterPro" id="IPR036388">
    <property type="entry name" value="WH-like_DNA-bd_sf"/>
</dbReference>
<reference evidence="5 6" key="1">
    <citation type="submission" date="2017-09" db="EMBL/GenBank/DDBJ databases">
        <title>Depth-based differentiation of microbial function through sediment-hosted aquifers and enrichment of novel symbionts in the deep terrestrial subsurface.</title>
        <authorList>
            <person name="Probst A.J."/>
            <person name="Ladd B."/>
            <person name="Jarett J.K."/>
            <person name="Geller-Mcgrath D.E."/>
            <person name="Sieber C.M."/>
            <person name="Emerson J.B."/>
            <person name="Anantharaman K."/>
            <person name="Thomas B.C."/>
            <person name="Malmstrom R."/>
            <person name="Stieglmeier M."/>
            <person name="Klingl A."/>
            <person name="Woyke T."/>
            <person name="Ryan C.M."/>
            <person name="Banfield J.F."/>
        </authorList>
    </citation>
    <scope>NUCLEOTIDE SEQUENCE [LARGE SCALE GENOMIC DNA]</scope>
    <source>
        <strain evidence="5">CG10_big_fil_rev_8_21_14_0_10_31_9</strain>
    </source>
</reference>
<dbReference type="Proteomes" id="UP000231602">
    <property type="component" value="Unassembled WGS sequence"/>
</dbReference>
<dbReference type="GO" id="GO:0051301">
    <property type="term" value="P:cell division"/>
    <property type="evidence" value="ECO:0007669"/>
    <property type="project" value="UniProtKB-KW"/>
</dbReference>
<dbReference type="InterPro" id="IPR036390">
    <property type="entry name" value="WH_DNA-bd_sf"/>
</dbReference>
<dbReference type="Gene3D" id="1.10.10.10">
    <property type="entry name" value="Winged helix-like DNA-binding domain superfamily/Winged helix DNA-binding domain"/>
    <property type="match status" value="2"/>
</dbReference>
<evidence type="ECO:0000256" key="1">
    <source>
        <dbReference type="ARBA" id="ARBA00022490"/>
    </source>
</evidence>
<name>A0A2H0RCE6_9BACT</name>
<dbReference type="PIRSF" id="PIRSF019345">
    <property type="entry name" value="ScpB"/>
    <property type="match status" value="1"/>
</dbReference>
<dbReference type="EMBL" id="PCXV01000022">
    <property type="protein sequence ID" value="PIR44178.1"/>
    <property type="molecule type" value="Genomic_DNA"/>
</dbReference>
<keyword evidence="4" id="KW-0131">Cell cycle</keyword>
<dbReference type="PANTHER" id="PTHR34298:SF2">
    <property type="entry name" value="SEGREGATION AND CONDENSATION PROTEIN B"/>
    <property type="match status" value="1"/>
</dbReference>
<dbReference type="GO" id="GO:0051304">
    <property type="term" value="P:chromosome separation"/>
    <property type="evidence" value="ECO:0007669"/>
    <property type="project" value="InterPro"/>
</dbReference>
<accession>A0A2H0RCE6</accession>
<dbReference type="PANTHER" id="PTHR34298">
    <property type="entry name" value="SEGREGATION AND CONDENSATION PROTEIN B"/>
    <property type="match status" value="1"/>
</dbReference>
<protein>
    <submittedName>
        <fullName evidence="5">SMC-Scp complex subunit ScpB</fullName>
    </submittedName>
</protein>
<sequence>MGDFDNRKLLGAIEAIFFVYGEPLDIKRISKIVNTSEDKVKGALAELEVKYSMEERGLKLIVNGDKFQLATKAEFSELLESFVKEEFDENLTPAALETLSLIAFLGPISRPRIDYFRGVNSSYSVRNLLTRGLIEKSSDLQNQHNILYRTSLDLLKYLGISKIEDLPDYQKYQALITETN</sequence>
<keyword evidence="3" id="KW-0159">Chromosome partition</keyword>
<evidence type="ECO:0000313" key="6">
    <source>
        <dbReference type="Proteomes" id="UP000231602"/>
    </source>
</evidence>
<dbReference type="Pfam" id="PF04079">
    <property type="entry name" value="SMC_ScpB"/>
    <property type="match status" value="1"/>
</dbReference>
<gene>
    <name evidence="5" type="primary">scpB</name>
    <name evidence="5" type="ORF">COV23_01325</name>
</gene>
<dbReference type="SUPFAM" id="SSF46785">
    <property type="entry name" value="Winged helix' DNA-binding domain"/>
    <property type="match status" value="2"/>
</dbReference>
<keyword evidence="1" id="KW-0963">Cytoplasm</keyword>
<evidence type="ECO:0000256" key="4">
    <source>
        <dbReference type="ARBA" id="ARBA00023306"/>
    </source>
</evidence>
<evidence type="ECO:0000256" key="3">
    <source>
        <dbReference type="ARBA" id="ARBA00022829"/>
    </source>
</evidence>
<comment type="caution">
    <text evidence="5">The sequence shown here is derived from an EMBL/GenBank/DDBJ whole genome shotgun (WGS) entry which is preliminary data.</text>
</comment>
<organism evidence="5 6">
    <name type="scientific">Candidatus Wolfebacteria bacterium CG10_big_fil_rev_8_21_14_0_10_31_9</name>
    <dbReference type="NCBI Taxonomy" id="1975070"/>
    <lineage>
        <taxon>Bacteria</taxon>
        <taxon>Candidatus Wolfeibacteriota</taxon>
    </lineage>
</organism>
<dbReference type="InterPro" id="IPR005234">
    <property type="entry name" value="ScpB_csome_segregation"/>
</dbReference>
<dbReference type="AlphaFoldDB" id="A0A2H0RCE6"/>
<evidence type="ECO:0000313" key="5">
    <source>
        <dbReference type="EMBL" id="PIR44178.1"/>
    </source>
</evidence>
<keyword evidence="2" id="KW-0132">Cell division</keyword>
<proteinExistence type="predicted"/>